<evidence type="ECO:0000256" key="9">
    <source>
        <dbReference type="HAMAP-Rule" id="MF_00211"/>
    </source>
</evidence>
<evidence type="ECO:0000259" key="10">
    <source>
        <dbReference type="Pfam" id="PF00591"/>
    </source>
</evidence>
<dbReference type="HAMAP" id="MF_00211">
    <property type="entry name" value="TrpD"/>
    <property type="match status" value="1"/>
</dbReference>
<name>A0A417Z0K6_9MICO</name>
<feature type="binding site" evidence="9">
    <location>
        <position position="88"/>
    </location>
    <ligand>
        <name>5-phospho-alpha-D-ribose 1-diphosphate</name>
        <dbReference type="ChEBI" id="CHEBI:58017"/>
    </ligand>
</feature>
<keyword evidence="5 9" id="KW-0822">Tryptophan biosynthesis</keyword>
<dbReference type="FunFam" id="3.40.1030.10:FF:000002">
    <property type="entry name" value="Anthranilate phosphoribosyltransferase"/>
    <property type="match status" value="1"/>
</dbReference>
<dbReference type="GO" id="GO:0000287">
    <property type="term" value="F:magnesium ion binding"/>
    <property type="evidence" value="ECO:0007669"/>
    <property type="project" value="UniProtKB-UniRule"/>
</dbReference>
<dbReference type="SUPFAM" id="SSF52418">
    <property type="entry name" value="Nucleoside phosphorylase/phosphoribosyltransferase catalytic domain"/>
    <property type="match status" value="1"/>
</dbReference>
<feature type="binding site" evidence="9">
    <location>
        <begin position="83"/>
        <end position="84"/>
    </location>
    <ligand>
        <name>5-phospho-alpha-D-ribose 1-diphosphate</name>
        <dbReference type="ChEBI" id="CHEBI:58017"/>
    </ligand>
</feature>
<dbReference type="GO" id="GO:0004048">
    <property type="term" value="F:anthranilate phosphoribosyltransferase activity"/>
    <property type="evidence" value="ECO:0007669"/>
    <property type="project" value="UniProtKB-UniRule"/>
</dbReference>
<keyword evidence="6 9" id="KW-0057">Aromatic amino acid biosynthesis</keyword>
<dbReference type="PANTHER" id="PTHR43285">
    <property type="entry name" value="ANTHRANILATE PHOSPHORIBOSYLTRANSFERASE"/>
    <property type="match status" value="1"/>
</dbReference>
<dbReference type="SUPFAM" id="SSF47648">
    <property type="entry name" value="Nucleoside phosphorylase/phosphoribosyltransferase N-terminal domain"/>
    <property type="match status" value="1"/>
</dbReference>
<comment type="caution">
    <text evidence="9">Lacks conserved residue(s) required for the propagation of feature annotation.</text>
</comment>
<comment type="caution">
    <text evidence="12">The sequence shown here is derived from an EMBL/GenBank/DDBJ whole genome shotgun (WGS) entry which is preliminary data.</text>
</comment>
<dbReference type="PANTHER" id="PTHR43285:SF2">
    <property type="entry name" value="ANTHRANILATE PHOSPHORIBOSYLTRANSFERASE"/>
    <property type="match status" value="1"/>
</dbReference>
<evidence type="ECO:0000256" key="7">
    <source>
        <dbReference type="ARBA" id="ARBA00052328"/>
    </source>
</evidence>
<dbReference type="EC" id="2.4.2.18" evidence="9"/>
<feature type="binding site" evidence="9">
    <location>
        <position position="166"/>
    </location>
    <ligand>
        <name>anthranilate</name>
        <dbReference type="ChEBI" id="CHEBI:16567"/>
        <label>2</label>
    </ligand>
</feature>
<dbReference type="Proteomes" id="UP000285376">
    <property type="component" value="Unassembled WGS sequence"/>
</dbReference>
<feature type="binding site" evidence="9">
    <location>
        <position position="224"/>
    </location>
    <ligand>
        <name>Mg(2+)</name>
        <dbReference type="ChEBI" id="CHEBI:18420"/>
        <label>2</label>
    </ligand>
</feature>
<feature type="binding site" evidence="9">
    <location>
        <begin position="108"/>
        <end position="116"/>
    </location>
    <ligand>
        <name>5-phospho-alpha-D-ribose 1-diphosphate</name>
        <dbReference type="ChEBI" id="CHEBI:58017"/>
    </ligand>
</feature>
<feature type="binding site" evidence="9">
    <location>
        <position position="225"/>
    </location>
    <ligand>
        <name>Mg(2+)</name>
        <dbReference type="ChEBI" id="CHEBI:18420"/>
        <label>2</label>
    </ligand>
</feature>
<dbReference type="RefSeq" id="WP_118914878.1">
    <property type="nucleotide sequence ID" value="NZ_CBCRVH010000020.1"/>
</dbReference>
<dbReference type="UniPathway" id="UPA00035">
    <property type="reaction ID" value="UER00041"/>
</dbReference>
<feature type="domain" description="Glycosyl transferase family 3 N-terminal" evidence="11">
    <location>
        <begin position="5"/>
        <end position="66"/>
    </location>
</feature>
<comment type="subunit">
    <text evidence="9">Homodimer.</text>
</comment>
<comment type="pathway">
    <text evidence="1 9">Amino-acid biosynthesis; L-tryptophan biosynthesis; L-tryptophan from chorismate: step 2/5.</text>
</comment>
<feature type="binding site" evidence="9">
    <location>
        <position position="225"/>
    </location>
    <ligand>
        <name>Mg(2+)</name>
        <dbReference type="ChEBI" id="CHEBI:18420"/>
        <label>1</label>
    </ligand>
</feature>
<evidence type="ECO:0000259" key="11">
    <source>
        <dbReference type="Pfam" id="PF02885"/>
    </source>
</evidence>
<comment type="catalytic activity">
    <reaction evidence="7 9">
        <text>N-(5-phospho-beta-D-ribosyl)anthranilate + diphosphate = 5-phospho-alpha-D-ribose 1-diphosphate + anthranilate</text>
        <dbReference type="Rhea" id="RHEA:11768"/>
        <dbReference type="ChEBI" id="CHEBI:16567"/>
        <dbReference type="ChEBI" id="CHEBI:18277"/>
        <dbReference type="ChEBI" id="CHEBI:33019"/>
        <dbReference type="ChEBI" id="CHEBI:58017"/>
        <dbReference type="EC" id="2.4.2.18"/>
    </reaction>
</comment>
<feature type="binding site" evidence="9">
    <location>
        <position position="92"/>
    </location>
    <ligand>
        <name>Mg(2+)</name>
        <dbReference type="ChEBI" id="CHEBI:18420"/>
        <label>1</label>
    </ligand>
</feature>
<reference evidence="12 13" key="1">
    <citation type="submission" date="2018-08" db="EMBL/GenBank/DDBJ databases">
        <title>Whole genome sequence analysis of Dermacoccus abyssi bacteria isolated from Deep Mariana trench Micromonospora spp reveals genes involved in the environmental adaptation and production of secondary metabolites.</title>
        <authorList>
            <person name="Abdel-Mageed W.M."/>
            <person name="Lehri B."/>
            <person name="Nouioui I."/>
            <person name="Goodfellow I."/>
            <person name="Jaspars M."/>
            <person name="Karlyshev A."/>
        </authorList>
    </citation>
    <scope>NUCLEOTIDE SEQUENCE [LARGE SCALE GENOMIC DNA]</scope>
    <source>
        <strain evidence="12 13">MT1.1</strain>
    </source>
</reference>
<dbReference type="Gene3D" id="1.20.970.10">
    <property type="entry name" value="Transferase, Pyrimidine Nucleoside Phosphorylase, Chain C"/>
    <property type="match status" value="1"/>
</dbReference>
<organism evidence="12 13">
    <name type="scientific">Dermacoccus abyssi</name>
    <dbReference type="NCBI Taxonomy" id="322596"/>
    <lineage>
        <taxon>Bacteria</taxon>
        <taxon>Bacillati</taxon>
        <taxon>Actinomycetota</taxon>
        <taxon>Actinomycetes</taxon>
        <taxon>Micrococcales</taxon>
        <taxon>Dermacoccaceae</taxon>
        <taxon>Dermacoccus</taxon>
    </lineage>
</organism>
<evidence type="ECO:0000256" key="2">
    <source>
        <dbReference type="ARBA" id="ARBA00022605"/>
    </source>
</evidence>
<evidence type="ECO:0000256" key="3">
    <source>
        <dbReference type="ARBA" id="ARBA00022676"/>
    </source>
</evidence>
<accession>A0A417Z0K6</accession>
<dbReference type="InterPro" id="IPR000312">
    <property type="entry name" value="Glycosyl_Trfase_fam3"/>
</dbReference>
<dbReference type="EMBL" id="QWLM01000022">
    <property type="protein sequence ID" value="RHW43902.1"/>
    <property type="molecule type" value="Genomic_DNA"/>
</dbReference>
<evidence type="ECO:0000256" key="1">
    <source>
        <dbReference type="ARBA" id="ARBA00004907"/>
    </source>
</evidence>
<feature type="binding site" evidence="9">
    <location>
        <position position="120"/>
    </location>
    <ligand>
        <name>5-phospho-alpha-D-ribose 1-diphosphate</name>
        <dbReference type="ChEBI" id="CHEBI:58017"/>
    </ligand>
</feature>
<dbReference type="InterPro" id="IPR005940">
    <property type="entry name" value="Anthranilate_Pribosyl_Tfrase"/>
</dbReference>
<proteinExistence type="inferred from homology"/>
<feature type="binding site" evidence="9">
    <location>
        <begin position="90"/>
        <end position="93"/>
    </location>
    <ligand>
        <name>5-phospho-alpha-D-ribose 1-diphosphate</name>
        <dbReference type="ChEBI" id="CHEBI:58017"/>
    </ligand>
</feature>
<evidence type="ECO:0000256" key="5">
    <source>
        <dbReference type="ARBA" id="ARBA00022822"/>
    </source>
</evidence>
<protein>
    <recommendedName>
        <fullName evidence="9">Anthranilate phosphoribosyltransferase</fullName>
        <ecNumber evidence="9">2.4.2.18</ecNumber>
    </recommendedName>
</protein>
<feature type="binding site" evidence="9">
    <location>
        <position position="80"/>
    </location>
    <ligand>
        <name>anthranilate</name>
        <dbReference type="ChEBI" id="CHEBI:16567"/>
        <label>1</label>
    </ligand>
</feature>
<comment type="cofactor">
    <cofactor evidence="9">
        <name>Mg(2+)</name>
        <dbReference type="ChEBI" id="CHEBI:18420"/>
    </cofactor>
    <text evidence="9">Binds 2 magnesium ions per monomer.</text>
</comment>
<dbReference type="InterPro" id="IPR017459">
    <property type="entry name" value="Glycosyl_Trfase_fam3_N_dom"/>
</dbReference>
<keyword evidence="3 9" id="KW-0328">Glycosyltransferase</keyword>
<evidence type="ECO:0000256" key="8">
    <source>
        <dbReference type="ARBA" id="ARBA00061188"/>
    </source>
</evidence>
<dbReference type="Gene3D" id="3.40.1030.10">
    <property type="entry name" value="Nucleoside phosphorylase/phosphoribosyltransferase catalytic domain"/>
    <property type="match status" value="1"/>
</dbReference>
<dbReference type="GO" id="GO:0000162">
    <property type="term" value="P:L-tryptophan biosynthetic process"/>
    <property type="evidence" value="ECO:0007669"/>
    <property type="project" value="UniProtKB-UniRule"/>
</dbReference>
<feature type="binding site" evidence="9">
    <location>
        <position position="80"/>
    </location>
    <ligand>
        <name>5-phospho-alpha-D-ribose 1-diphosphate</name>
        <dbReference type="ChEBI" id="CHEBI:58017"/>
    </ligand>
</feature>
<comment type="function">
    <text evidence="9">Catalyzes the transfer of the phosphoribosyl group of 5-phosphorylribose-1-pyrophosphate (PRPP) to anthranilate to yield N-(5'-phosphoribosyl)-anthranilate (PRA).</text>
</comment>
<feature type="domain" description="Glycosyl transferase family 3" evidence="10">
    <location>
        <begin position="74"/>
        <end position="335"/>
    </location>
</feature>
<dbReference type="GO" id="GO:0005829">
    <property type="term" value="C:cytosol"/>
    <property type="evidence" value="ECO:0007669"/>
    <property type="project" value="TreeGrafter"/>
</dbReference>
<evidence type="ECO:0000256" key="6">
    <source>
        <dbReference type="ARBA" id="ARBA00023141"/>
    </source>
</evidence>
<dbReference type="NCBIfam" id="TIGR01245">
    <property type="entry name" value="trpD"/>
    <property type="match status" value="1"/>
</dbReference>
<dbReference type="InterPro" id="IPR036320">
    <property type="entry name" value="Glycosyl_Trfase_fam3_N_dom_sf"/>
</dbReference>
<evidence type="ECO:0000313" key="12">
    <source>
        <dbReference type="EMBL" id="RHW43902.1"/>
    </source>
</evidence>
<dbReference type="Pfam" id="PF00591">
    <property type="entry name" value="Glycos_transf_3"/>
    <property type="match status" value="1"/>
</dbReference>
<keyword evidence="9" id="KW-0479">Metal-binding</keyword>
<keyword evidence="2 9" id="KW-0028">Amino-acid biosynthesis</keyword>
<feature type="binding site" evidence="9">
    <location>
        <position position="111"/>
    </location>
    <ligand>
        <name>anthranilate</name>
        <dbReference type="ChEBI" id="CHEBI:16567"/>
        <label>1</label>
    </ligand>
</feature>
<keyword evidence="9" id="KW-0460">Magnesium</keyword>
<comment type="similarity">
    <text evidence="9">Belongs to the anthranilate phosphoribosyltransferase family.</text>
</comment>
<dbReference type="InterPro" id="IPR035902">
    <property type="entry name" value="Nuc_phospho_transferase"/>
</dbReference>
<evidence type="ECO:0000256" key="4">
    <source>
        <dbReference type="ARBA" id="ARBA00022679"/>
    </source>
</evidence>
<dbReference type="AlphaFoldDB" id="A0A417Z0K6"/>
<evidence type="ECO:0000313" key="13">
    <source>
        <dbReference type="Proteomes" id="UP000285376"/>
    </source>
</evidence>
<gene>
    <name evidence="9 12" type="primary">trpD</name>
    <name evidence="12" type="ORF">D1832_13800</name>
</gene>
<dbReference type="Pfam" id="PF02885">
    <property type="entry name" value="Glycos_trans_3N"/>
    <property type="match status" value="1"/>
</dbReference>
<sequence length="351" mass="36644">MQWPQLVSHLVRGEDLSYEQARAAMDAIMSGEVSPVRMAAFLVALHSKGETVQELQGLADVMVEHARALEVPGPTLDIVGTGGDMAHTVNISTMASLVCAGAGVRVAKHGNRASSSSTGTADVLEALGVDLTTEPERLQAEALEAPMTFLFAQLFHPAMRHAATTRRELAVPTAFNFLGPLTNPARPAVAAVGCANKAMAPVMAGVFAERGTDAAVFRGDDGLDELTLAATSTVWWVFDGAVEEHVLGPQDVGLETAPLEALRGGQADENAEVVRRLLAGDHGPVRDAVLFNAGLALALTEQQASGERFGGRGDLAEAVRAGVARGAEAIDSGAAARVLDGWVERSRSASR</sequence>
<comment type="similarity">
    <text evidence="8">In the C-terminal section; belongs to the anthranilate phosphoribosyltransferase family.</text>
</comment>
<keyword evidence="4 9" id="KW-0808">Transferase</keyword>